<dbReference type="InterPro" id="IPR003819">
    <property type="entry name" value="TauD/TfdA-like"/>
</dbReference>
<dbReference type="Pfam" id="PF02668">
    <property type="entry name" value="TauD"/>
    <property type="match status" value="1"/>
</dbReference>
<dbReference type="InParanoid" id="A0A517S8Y2"/>
<dbReference type="GO" id="GO:0016706">
    <property type="term" value="F:2-oxoglutarate-dependent dioxygenase activity"/>
    <property type="evidence" value="ECO:0007669"/>
    <property type="project" value="UniProtKB-ARBA"/>
</dbReference>
<dbReference type="PANTHER" id="PTHR10696:SF21">
    <property type="entry name" value="TAUD_TFDA-LIKE DOMAIN-CONTAINING PROTEIN"/>
    <property type="match status" value="1"/>
</dbReference>
<dbReference type="RefSeq" id="WP_231754205.1">
    <property type="nucleotide sequence ID" value="NZ_CP036271.1"/>
</dbReference>
<gene>
    <name evidence="4" type="ORF">Pan44_06090</name>
</gene>
<protein>
    <submittedName>
        <fullName evidence="4">Taurine catabolism dioxygenase TauD, TfdA family</fullName>
    </submittedName>
</protein>
<dbReference type="PANTHER" id="PTHR10696">
    <property type="entry name" value="GAMMA-BUTYROBETAINE HYDROXYLASE-RELATED"/>
    <property type="match status" value="1"/>
</dbReference>
<reference evidence="4 5" key="1">
    <citation type="submission" date="2019-02" db="EMBL/GenBank/DDBJ databases">
        <title>Deep-cultivation of Planctomycetes and their phenomic and genomic characterization uncovers novel biology.</title>
        <authorList>
            <person name="Wiegand S."/>
            <person name="Jogler M."/>
            <person name="Boedeker C."/>
            <person name="Pinto D."/>
            <person name="Vollmers J."/>
            <person name="Rivas-Marin E."/>
            <person name="Kohn T."/>
            <person name="Peeters S.H."/>
            <person name="Heuer A."/>
            <person name="Rast P."/>
            <person name="Oberbeckmann S."/>
            <person name="Bunk B."/>
            <person name="Jeske O."/>
            <person name="Meyerdierks A."/>
            <person name="Storesund J.E."/>
            <person name="Kallscheuer N."/>
            <person name="Luecker S."/>
            <person name="Lage O.M."/>
            <person name="Pohl T."/>
            <person name="Merkel B.J."/>
            <person name="Hornburger P."/>
            <person name="Mueller R.-W."/>
            <person name="Bruemmer F."/>
            <person name="Labrenz M."/>
            <person name="Spormann A.M."/>
            <person name="Op den Camp H."/>
            <person name="Overmann J."/>
            <person name="Amann R."/>
            <person name="Jetten M.S.M."/>
            <person name="Mascher T."/>
            <person name="Medema M.H."/>
            <person name="Devos D.P."/>
            <person name="Kaster A.-K."/>
            <person name="Ovreas L."/>
            <person name="Rohde M."/>
            <person name="Galperin M.Y."/>
            <person name="Jogler C."/>
        </authorList>
    </citation>
    <scope>NUCLEOTIDE SEQUENCE [LARGE SCALE GENOMIC DNA]</scope>
    <source>
        <strain evidence="4 5">Pan44</strain>
    </source>
</reference>
<organism evidence="4 5">
    <name type="scientific">Caulifigura coniformis</name>
    <dbReference type="NCBI Taxonomy" id="2527983"/>
    <lineage>
        <taxon>Bacteria</taxon>
        <taxon>Pseudomonadati</taxon>
        <taxon>Planctomycetota</taxon>
        <taxon>Planctomycetia</taxon>
        <taxon>Planctomycetales</taxon>
        <taxon>Planctomycetaceae</taxon>
        <taxon>Caulifigura</taxon>
    </lineage>
</organism>
<keyword evidence="4" id="KW-0223">Dioxygenase</keyword>
<keyword evidence="2" id="KW-0560">Oxidoreductase</keyword>
<proteinExistence type="predicted"/>
<sequence>MTQNLTAASNRLDVSTAPIADQQHYGDTLFPLAYICQSPDATLEQAAAWVKSNRDLLLDESSRHGAVLFRGFPMKTANDFDIFMAALDVPNFPYKKSLSNAVRVNFTERVFSANEAPPDVQIFFHHEMAQTPIFPERIAFFCEIAAAEGGATPICRSDVLYDRLKAELPDFIRDCESRGLRYTNVMPAANDPNSGMGRSWKSTLEVETTEAAEARLRDLNYSWEWLPDGCLKATTPPLPAVMDVTHGRKTFFNQLIAAYCGWKDTRNDPSAAIRHGDDSILDAGAVRRAIEIANELAFDLQWQPGDAVLIDNTIAMHARRTFQGKRKVLASLMAPRTQSFQS</sequence>
<name>A0A517S8Y2_9PLAN</name>
<evidence type="ECO:0000313" key="4">
    <source>
        <dbReference type="EMBL" id="QDT52597.1"/>
    </source>
</evidence>
<accession>A0A517S8Y2</accession>
<evidence type="ECO:0000259" key="3">
    <source>
        <dbReference type="Pfam" id="PF02668"/>
    </source>
</evidence>
<feature type="domain" description="TauD/TfdA-like" evidence="3">
    <location>
        <begin position="35"/>
        <end position="328"/>
    </location>
</feature>
<evidence type="ECO:0000313" key="5">
    <source>
        <dbReference type="Proteomes" id="UP000315700"/>
    </source>
</evidence>
<dbReference type="Gene3D" id="3.60.130.10">
    <property type="entry name" value="Clavaminate synthase-like"/>
    <property type="match status" value="1"/>
</dbReference>
<dbReference type="EMBL" id="CP036271">
    <property type="protein sequence ID" value="QDT52597.1"/>
    <property type="molecule type" value="Genomic_DNA"/>
</dbReference>
<dbReference type="SUPFAM" id="SSF51197">
    <property type="entry name" value="Clavaminate synthase-like"/>
    <property type="match status" value="1"/>
</dbReference>
<dbReference type="KEGG" id="ccos:Pan44_06090"/>
<comment type="cofactor">
    <cofactor evidence="1">
        <name>Fe(2+)</name>
        <dbReference type="ChEBI" id="CHEBI:29033"/>
    </cofactor>
</comment>
<dbReference type="Proteomes" id="UP000315700">
    <property type="component" value="Chromosome"/>
</dbReference>
<evidence type="ECO:0000256" key="2">
    <source>
        <dbReference type="ARBA" id="ARBA00023002"/>
    </source>
</evidence>
<dbReference type="InterPro" id="IPR050411">
    <property type="entry name" value="AlphaKG_dependent_hydroxylases"/>
</dbReference>
<evidence type="ECO:0000256" key="1">
    <source>
        <dbReference type="ARBA" id="ARBA00001954"/>
    </source>
</evidence>
<dbReference type="InterPro" id="IPR042098">
    <property type="entry name" value="TauD-like_sf"/>
</dbReference>
<dbReference type="AlphaFoldDB" id="A0A517S8Y2"/>
<keyword evidence="5" id="KW-1185">Reference proteome</keyword>